<dbReference type="InterPro" id="IPR051470">
    <property type="entry name" value="Thiol:disulfide_interchange"/>
</dbReference>
<accession>A0A368XDK4</accession>
<name>A0A368XDK4_9BURK</name>
<dbReference type="RefSeq" id="WP_114471903.1">
    <property type="nucleotide sequence ID" value="NZ_QPJK01000013.1"/>
</dbReference>
<evidence type="ECO:0000313" key="11">
    <source>
        <dbReference type="EMBL" id="RCW65098.1"/>
    </source>
</evidence>
<dbReference type="EMBL" id="QPJK01000013">
    <property type="protein sequence ID" value="RCW65098.1"/>
    <property type="molecule type" value="Genomic_DNA"/>
</dbReference>
<feature type="region of interest" description="Disordered" evidence="8">
    <location>
        <begin position="267"/>
        <end position="288"/>
    </location>
</feature>
<evidence type="ECO:0000256" key="4">
    <source>
        <dbReference type="ARBA" id="ARBA00022764"/>
    </source>
</evidence>
<dbReference type="OrthoDB" id="12976at2"/>
<comment type="similarity">
    <text evidence="2 7">Belongs to the thioredoxin family. DsbC subfamily.</text>
</comment>
<feature type="compositionally biased region" description="Low complexity" evidence="8">
    <location>
        <begin position="272"/>
        <end position="281"/>
    </location>
</feature>
<sequence>MTTATDLGRRPDGRPAALLPARASALALAAALLAPLPGLANTGEAARLLEQLRTMHPGTQFSEVAVTEVPGIYEVWMNGNVAYVPAAKPRFFLFGRLFDTEAMRDLTGPKLTQRAGGPEALLSAASETTVALDFGQLPLADAITVRRGKGSRQVVVFSDPSCVFCKQLEPELAALQDVTIHTFLLPFQGEARPVGIWCAKDRDRAWHQWMLKGDASAQRPDAGCEHPIGRNLALARSLRVTGTPTLFWPDGSRTDGYVDRTVLQARLQSSGAPPKAAAAEPKAAEPKP</sequence>
<dbReference type="Proteomes" id="UP000252884">
    <property type="component" value="Unassembled WGS sequence"/>
</dbReference>
<gene>
    <name evidence="11" type="ORF">DES41_11322</name>
</gene>
<reference evidence="11 12" key="1">
    <citation type="submission" date="2018-07" db="EMBL/GenBank/DDBJ databases">
        <title>Genomic Encyclopedia of Type Strains, Phase IV (KMG-IV): sequencing the most valuable type-strain genomes for metagenomic binning, comparative biology and taxonomic classification.</title>
        <authorList>
            <person name="Goeker M."/>
        </authorList>
    </citation>
    <scope>NUCLEOTIDE SEQUENCE [LARGE SCALE GENOMIC DNA]</scope>
    <source>
        <strain evidence="11 12">DSM 21634</strain>
    </source>
</reference>
<dbReference type="SUPFAM" id="SSF52833">
    <property type="entry name" value="Thioredoxin-like"/>
    <property type="match status" value="1"/>
</dbReference>
<dbReference type="InterPro" id="IPR018950">
    <property type="entry name" value="DiS-bond_isomerase_DsbC/G_N"/>
</dbReference>
<keyword evidence="5" id="KW-1015">Disulfide bond</keyword>
<evidence type="ECO:0000256" key="7">
    <source>
        <dbReference type="RuleBase" id="RU364038"/>
    </source>
</evidence>
<evidence type="ECO:0000256" key="8">
    <source>
        <dbReference type="SAM" id="MobiDB-lite"/>
    </source>
</evidence>
<feature type="domain" description="Thioredoxin-like fold" evidence="10">
    <location>
        <begin position="147"/>
        <end position="267"/>
    </location>
</feature>
<dbReference type="Gene3D" id="3.40.30.10">
    <property type="entry name" value="Glutaredoxin"/>
    <property type="match status" value="1"/>
</dbReference>
<proteinExistence type="inferred from homology"/>
<evidence type="ECO:0000259" key="10">
    <source>
        <dbReference type="Pfam" id="PF13098"/>
    </source>
</evidence>
<evidence type="ECO:0000259" key="9">
    <source>
        <dbReference type="Pfam" id="PF10411"/>
    </source>
</evidence>
<keyword evidence="4 7" id="KW-0574">Periplasm</keyword>
<comment type="subcellular location">
    <subcellularLocation>
        <location evidence="1 7">Periplasm</location>
    </subcellularLocation>
</comment>
<evidence type="ECO:0000256" key="6">
    <source>
        <dbReference type="ARBA" id="ARBA00023284"/>
    </source>
</evidence>
<dbReference type="InterPro" id="IPR033954">
    <property type="entry name" value="DiS-bond_Isoase_DsbC/G"/>
</dbReference>
<dbReference type="InterPro" id="IPR036249">
    <property type="entry name" value="Thioredoxin-like_sf"/>
</dbReference>
<evidence type="ECO:0000313" key="12">
    <source>
        <dbReference type="Proteomes" id="UP000252884"/>
    </source>
</evidence>
<organism evidence="11 12">
    <name type="scientific">Pseudorhodoferax soli</name>
    <dbReference type="NCBI Taxonomy" id="545864"/>
    <lineage>
        <taxon>Bacteria</taxon>
        <taxon>Pseudomonadati</taxon>
        <taxon>Pseudomonadota</taxon>
        <taxon>Betaproteobacteria</taxon>
        <taxon>Burkholderiales</taxon>
        <taxon>Comamonadaceae</taxon>
    </lineage>
</organism>
<keyword evidence="6 7" id="KW-0676">Redox-active center</keyword>
<dbReference type="GO" id="GO:0042597">
    <property type="term" value="C:periplasmic space"/>
    <property type="evidence" value="ECO:0007669"/>
    <property type="project" value="UniProtKB-SubCell"/>
</dbReference>
<dbReference type="Pfam" id="PF10411">
    <property type="entry name" value="DsbC_N"/>
    <property type="match status" value="1"/>
</dbReference>
<comment type="function">
    <text evidence="7">Required for disulfide bond formation in some periplasmic proteins. Acts by transferring its disulfide bond to other proteins and is reduced in the process.</text>
</comment>
<dbReference type="InterPro" id="IPR012336">
    <property type="entry name" value="Thioredoxin-like_fold"/>
</dbReference>
<dbReference type="CDD" id="cd03020">
    <property type="entry name" value="DsbA_DsbC_DsbG"/>
    <property type="match status" value="1"/>
</dbReference>
<dbReference type="SUPFAM" id="SSF54423">
    <property type="entry name" value="DsbC/DsbG N-terminal domain-like"/>
    <property type="match status" value="1"/>
</dbReference>
<dbReference type="Gene3D" id="3.10.450.70">
    <property type="entry name" value="Disulphide bond isomerase, DsbC/G, N-terminal"/>
    <property type="match status" value="1"/>
</dbReference>
<keyword evidence="3 7" id="KW-0732">Signal</keyword>
<dbReference type="InterPro" id="IPR009094">
    <property type="entry name" value="DiS-bond_isomerase_DsbC/G_N_sf"/>
</dbReference>
<evidence type="ECO:0000256" key="5">
    <source>
        <dbReference type="ARBA" id="ARBA00023157"/>
    </source>
</evidence>
<comment type="caution">
    <text evidence="11">The sequence shown here is derived from an EMBL/GenBank/DDBJ whole genome shotgun (WGS) entry which is preliminary data.</text>
</comment>
<feature type="chain" id="PRO_5016485681" description="Thiol:disulfide interchange protein" evidence="7">
    <location>
        <begin position="41"/>
        <end position="288"/>
    </location>
</feature>
<dbReference type="Pfam" id="PF13098">
    <property type="entry name" value="Thioredoxin_2"/>
    <property type="match status" value="1"/>
</dbReference>
<evidence type="ECO:0000256" key="3">
    <source>
        <dbReference type="ARBA" id="ARBA00022729"/>
    </source>
</evidence>
<feature type="domain" description="Disulphide bond isomerase DsbC/G N-terminal" evidence="9">
    <location>
        <begin position="44"/>
        <end position="107"/>
    </location>
</feature>
<dbReference type="PANTHER" id="PTHR35272">
    <property type="entry name" value="THIOL:DISULFIDE INTERCHANGE PROTEIN DSBC-RELATED"/>
    <property type="match status" value="1"/>
</dbReference>
<dbReference type="AlphaFoldDB" id="A0A368XDK4"/>
<feature type="signal peptide" evidence="7">
    <location>
        <begin position="1"/>
        <end position="40"/>
    </location>
</feature>
<keyword evidence="12" id="KW-1185">Reference proteome</keyword>
<dbReference type="PANTHER" id="PTHR35272:SF3">
    <property type="entry name" value="THIOL:DISULFIDE INTERCHANGE PROTEIN DSBC"/>
    <property type="match status" value="1"/>
</dbReference>
<protein>
    <recommendedName>
        <fullName evidence="7">Thiol:disulfide interchange protein</fullName>
    </recommendedName>
</protein>
<evidence type="ECO:0000256" key="2">
    <source>
        <dbReference type="ARBA" id="ARBA00009813"/>
    </source>
</evidence>
<evidence type="ECO:0000256" key="1">
    <source>
        <dbReference type="ARBA" id="ARBA00004418"/>
    </source>
</evidence>